<keyword evidence="2" id="KW-1185">Reference proteome</keyword>
<evidence type="ECO:0000313" key="2">
    <source>
        <dbReference type="Proteomes" id="UP001164539"/>
    </source>
</evidence>
<proteinExistence type="predicted"/>
<organism evidence="1 2">
    <name type="scientific">Melia azedarach</name>
    <name type="common">Chinaberry tree</name>
    <dbReference type="NCBI Taxonomy" id="155640"/>
    <lineage>
        <taxon>Eukaryota</taxon>
        <taxon>Viridiplantae</taxon>
        <taxon>Streptophyta</taxon>
        <taxon>Embryophyta</taxon>
        <taxon>Tracheophyta</taxon>
        <taxon>Spermatophyta</taxon>
        <taxon>Magnoliopsida</taxon>
        <taxon>eudicotyledons</taxon>
        <taxon>Gunneridae</taxon>
        <taxon>Pentapetalae</taxon>
        <taxon>rosids</taxon>
        <taxon>malvids</taxon>
        <taxon>Sapindales</taxon>
        <taxon>Meliaceae</taxon>
        <taxon>Melia</taxon>
    </lineage>
</organism>
<dbReference type="EMBL" id="CM051406">
    <property type="protein sequence ID" value="KAJ4702990.1"/>
    <property type="molecule type" value="Genomic_DNA"/>
</dbReference>
<dbReference type="Proteomes" id="UP001164539">
    <property type="component" value="Chromosome 13"/>
</dbReference>
<accession>A0ACC1WYF6</accession>
<name>A0ACC1WYF6_MELAZ</name>
<evidence type="ECO:0000313" key="1">
    <source>
        <dbReference type="EMBL" id="KAJ4702990.1"/>
    </source>
</evidence>
<reference evidence="1 2" key="1">
    <citation type="journal article" date="2023" name="Science">
        <title>Complex scaffold remodeling in plant triterpene biosynthesis.</title>
        <authorList>
            <person name="De La Pena R."/>
            <person name="Hodgson H."/>
            <person name="Liu J.C."/>
            <person name="Stephenson M.J."/>
            <person name="Martin A.C."/>
            <person name="Owen C."/>
            <person name="Harkess A."/>
            <person name="Leebens-Mack J."/>
            <person name="Jimenez L.E."/>
            <person name="Osbourn A."/>
            <person name="Sattely E.S."/>
        </authorList>
    </citation>
    <scope>NUCLEOTIDE SEQUENCE [LARGE SCALE GENOMIC DNA]</scope>
    <source>
        <strain evidence="2">cv. JPN11</strain>
        <tissue evidence="1">Leaf</tissue>
    </source>
</reference>
<sequence length="694" mass="75900">MEDSEGVLSFDFEGGLDAGPGIPTASNPAVQSDSSAAAAANVNSAAPANVGVTADPAVAAANHSGRRSFRQTVCRHWLRSLCMKGDACGFLHQYDKSRMPVCRFFRTFGECREQDCVYKHTNEDIKECNMYKLGFCPNGPDCRYRHVKLPGPPPPVEEVLQKIQQISSYNHGTNKFFQQRGAFSQQTEKSHLSQGPNAVNHGAAGRPSTTESANVHQQQQVQQPQQQGTQTQMQNFPNGQPNQANKATPLPQGISRYFIVKSCNRENLELSVQQGVWATQRSNEAKLNEAFDSAENVILIFSVNRTRHFQGCAKMTSKIGGSVGGGNWKYAHGTAHYGRNFSVKWLKLCELSFHKTRHLRNPYNENLPVKISRDCQELEPSIGEQLAGLLYLEPDSELMAISVAAESKREEEKAKGVNPDNGGDNPDIVPFEDNEEEEEEESEEEDESFVTASQGRGRGRGMMWPAQMPLGRGARPMPGMRGFPPMMMGADGFSYAPVTPDGFPMPDLFGVGPRPFAPYAPRFSGDFTGPGGMMFPGRPPQPGAVFPPNGFGMMMGPGRPPFMGGMGPTATNPRAVRPVGVPPPFPTPPQSSQNNIRASKRDQRAPTNDRNERYGAGSDQGRAQEMGGPGRGPDDEMQYQQEGSKAPREDQYGSGNFRNDESESEDEAPRRSRHGEGKKKRRGSEGDAAASSDH</sequence>
<comment type="caution">
    <text evidence="1">The sequence shown here is derived from an EMBL/GenBank/DDBJ whole genome shotgun (WGS) entry which is preliminary data.</text>
</comment>
<gene>
    <name evidence="1" type="ORF">OWV82_022963</name>
</gene>
<protein>
    <submittedName>
        <fullName evidence="1">30-kDa cleavage and polyadenylation specificity factor 30-like</fullName>
    </submittedName>
</protein>